<sequence length="349" mass="39886">MASNPPSFDGIPEENIIRVTSYHRRDLDHAVLLIEHKQILGSIRQPSRDPLASLGPLQVLPAELLHEVCFLLDIQSLFRFRQVSRGTRNVVSSIRAYQKTAEHAPHTLRAILHTKIASWFTIRDLFQVLHTRDCSCCGAFGGFIFLPTFLRCCFWCVKEGKMPAVVSLDDVSYDNRWKSPDFLNSIPNLLDSIPTVRAKHGFYERCQIGARARRIVTMDDFIRLSEPWIGKKAARKAPFKELEFLPLMATTTLPHLDLASGKIQNVVSCSGCRLRLEQAPKESTEEIDARTLSEKCYSHDEFIAHFRQCHEAQKVWSLSRTDVDIAAKKSDFVRQGGYYPPRPIMRKTY</sequence>
<dbReference type="SMART" id="SM00256">
    <property type="entry name" value="FBOX"/>
    <property type="match status" value="1"/>
</dbReference>
<gene>
    <name evidence="2" type="ORF">BO78DRAFT_461361</name>
</gene>
<dbReference type="VEuPathDB" id="FungiDB:BO78DRAFT_461361"/>
<dbReference type="Proteomes" id="UP000248423">
    <property type="component" value="Unassembled WGS sequence"/>
</dbReference>
<dbReference type="STRING" id="1448318.A0A319EI19"/>
<dbReference type="InterPro" id="IPR036047">
    <property type="entry name" value="F-box-like_dom_sf"/>
</dbReference>
<accession>A0A319EI19</accession>
<dbReference type="InterPro" id="IPR001810">
    <property type="entry name" value="F-box_dom"/>
</dbReference>
<dbReference type="Pfam" id="PF00646">
    <property type="entry name" value="F-box"/>
    <property type="match status" value="1"/>
</dbReference>
<dbReference type="OrthoDB" id="2687876at2759"/>
<dbReference type="AlphaFoldDB" id="A0A319EI19"/>
<name>A0A319EI19_ASPSB</name>
<keyword evidence="3" id="KW-1185">Reference proteome</keyword>
<dbReference type="SUPFAM" id="SSF81383">
    <property type="entry name" value="F-box domain"/>
    <property type="match status" value="1"/>
</dbReference>
<dbReference type="EMBL" id="KZ826351">
    <property type="protein sequence ID" value="PYI06188.1"/>
    <property type="molecule type" value="Genomic_DNA"/>
</dbReference>
<proteinExistence type="predicted"/>
<protein>
    <recommendedName>
        <fullName evidence="1">F-box domain-containing protein</fullName>
    </recommendedName>
</protein>
<reference evidence="2 3" key="1">
    <citation type="submission" date="2018-02" db="EMBL/GenBank/DDBJ databases">
        <title>The genomes of Aspergillus section Nigri reveals drivers in fungal speciation.</title>
        <authorList>
            <consortium name="DOE Joint Genome Institute"/>
            <person name="Vesth T.C."/>
            <person name="Nybo J."/>
            <person name="Theobald S."/>
            <person name="Brandl J."/>
            <person name="Frisvad J.C."/>
            <person name="Nielsen K.F."/>
            <person name="Lyhne E.K."/>
            <person name="Kogle M.E."/>
            <person name="Kuo A."/>
            <person name="Riley R."/>
            <person name="Clum A."/>
            <person name="Nolan M."/>
            <person name="Lipzen A."/>
            <person name="Salamov A."/>
            <person name="Henrissat B."/>
            <person name="Wiebenga A."/>
            <person name="De vries R.P."/>
            <person name="Grigoriev I.V."/>
            <person name="Mortensen U.H."/>
            <person name="Andersen M.R."/>
            <person name="Baker S.E."/>
        </authorList>
    </citation>
    <scope>NUCLEOTIDE SEQUENCE [LARGE SCALE GENOMIC DNA]</scope>
    <source>
        <strain evidence="2 3">CBS 121057</strain>
    </source>
</reference>
<evidence type="ECO:0000259" key="1">
    <source>
        <dbReference type="PROSITE" id="PS50181"/>
    </source>
</evidence>
<evidence type="ECO:0000313" key="2">
    <source>
        <dbReference type="EMBL" id="PYI06188.1"/>
    </source>
</evidence>
<feature type="domain" description="F-box" evidence="1">
    <location>
        <begin position="54"/>
        <end position="100"/>
    </location>
</feature>
<evidence type="ECO:0000313" key="3">
    <source>
        <dbReference type="Proteomes" id="UP000248423"/>
    </source>
</evidence>
<dbReference type="Gene3D" id="1.20.1280.50">
    <property type="match status" value="1"/>
</dbReference>
<organism evidence="2 3">
    <name type="scientific">Aspergillus sclerotiicarbonarius (strain CBS 121057 / IBT 28362)</name>
    <dbReference type="NCBI Taxonomy" id="1448318"/>
    <lineage>
        <taxon>Eukaryota</taxon>
        <taxon>Fungi</taxon>
        <taxon>Dikarya</taxon>
        <taxon>Ascomycota</taxon>
        <taxon>Pezizomycotina</taxon>
        <taxon>Eurotiomycetes</taxon>
        <taxon>Eurotiomycetidae</taxon>
        <taxon>Eurotiales</taxon>
        <taxon>Aspergillaceae</taxon>
        <taxon>Aspergillus</taxon>
        <taxon>Aspergillus subgen. Circumdati</taxon>
    </lineage>
</organism>
<dbReference type="PROSITE" id="PS50181">
    <property type="entry name" value="FBOX"/>
    <property type="match status" value="1"/>
</dbReference>